<evidence type="ECO:0000256" key="2">
    <source>
        <dbReference type="ARBA" id="ARBA00022475"/>
    </source>
</evidence>
<name>A0A381WBN1_9ZZZZ</name>
<proteinExistence type="predicted"/>
<dbReference type="GO" id="GO:0008610">
    <property type="term" value="P:lipid biosynthetic process"/>
    <property type="evidence" value="ECO:0007669"/>
    <property type="project" value="UniProtKB-ARBA"/>
</dbReference>
<evidence type="ECO:0000259" key="9">
    <source>
        <dbReference type="Pfam" id="PF13231"/>
    </source>
</evidence>
<feature type="transmembrane region" description="Helical" evidence="8">
    <location>
        <begin position="219"/>
        <end position="236"/>
    </location>
</feature>
<dbReference type="EMBL" id="UINC01011302">
    <property type="protein sequence ID" value="SVA49939.1"/>
    <property type="molecule type" value="Genomic_DNA"/>
</dbReference>
<keyword evidence="2" id="KW-1003">Cell membrane</keyword>
<comment type="subcellular location">
    <subcellularLocation>
        <location evidence="1">Cell membrane</location>
        <topology evidence="1">Multi-pass membrane protein</topology>
    </subcellularLocation>
</comment>
<evidence type="ECO:0000313" key="10">
    <source>
        <dbReference type="EMBL" id="SVA49939.1"/>
    </source>
</evidence>
<feature type="transmembrane region" description="Helical" evidence="8">
    <location>
        <begin position="281"/>
        <end position="301"/>
    </location>
</feature>
<keyword evidence="5 8" id="KW-0812">Transmembrane</keyword>
<dbReference type="InterPro" id="IPR038731">
    <property type="entry name" value="RgtA/B/C-like"/>
</dbReference>
<evidence type="ECO:0000256" key="6">
    <source>
        <dbReference type="ARBA" id="ARBA00022989"/>
    </source>
</evidence>
<keyword evidence="3" id="KW-0328">Glycosyltransferase</keyword>
<dbReference type="PANTHER" id="PTHR33908:SF11">
    <property type="entry name" value="MEMBRANE PROTEIN"/>
    <property type="match status" value="1"/>
</dbReference>
<evidence type="ECO:0000256" key="4">
    <source>
        <dbReference type="ARBA" id="ARBA00022679"/>
    </source>
</evidence>
<dbReference type="GO" id="GO:0005886">
    <property type="term" value="C:plasma membrane"/>
    <property type="evidence" value="ECO:0007669"/>
    <property type="project" value="UniProtKB-SubCell"/>
</dbReference>
<feature type="transmembrane region" description="Helical" evidence="8">
    <location>
        <begin position="103"/>
        <end position="123"/>
    </location>
</feature>
<feature type="transmembrane region" description="Helical" evidence="8">
    <location>
        <begin position="367"/>
        <end position="389"/>
    </location>
</feature>
<keyword evidence="4" id="KW-0808">Transferase</keyword>
<evidence type="ECO:0000256" key="3">
    <source>
        <dbReference type="ARBA" id="ARBA00022676"/>
    </source>
</evidence>
<evidence type="ECO:0000256" key="8">
    <source>
        <dbReference type="SAM" id="Phobius"/>
    </source>
</evidence>
<evidence type="ECO:0000256" key="1">
    <source>
        <dbReference type="ARBA" id="ARBA00004651"/>
    </source>
</evidence>
<reference evidence="10" key="1">
    <citation type="submission" date="2018-05" db="EMBL/GenBank/DDBJ databases">
        <authorList>
            <person name="Lanie J.A."/>
            <person name="Ng W.-L."/>
            <person name="Kazmierczak K.M."/>
            <person name="Andrzejewski T.M."/>
            <person name="Davidsen T.M."/>
            <person name="Wayne K.J."/>
            <person name="Tettelin H."/>
            <person name="Glass J.I."/>
            <person name="Rusch D."/>
            <person name="Podicherti R."/>
            <person name="Tsui H.-C.T."/>
            <person name="Winkler M.E."/>
        </authorList>
    </citation>
    <scope>NUCLEOTIDE SEQUENCE</scope>
</reference>
<dbReference type="AlphaFoldDB" id="A0A381WBN1"/>
<feature type="transmembrane region" description="Helical" evidence="8">
    <location>
        <begin position="177"/>
        <end position="207"/>
    </location>
</feature>
<feature type="transmembrane region" description="Helical" evidence="8">
    <location>
        <begin position="150"/>
        <end position="171"/>
    </location>
</feature>
<dbReference type="PANTHER" id="PTHR33908">
    <property type="entry name" value="MANNOSYLTRANSFERASE YKCB-RELATED"/>
    <property type="match status" value="1"/>
</dbReference>
<organism evidence="10">
    <name type="scientific">marine metagenome</name>
    <dbReference type="NCBI Taxonomy" id="408172"/>
    <lineage>
        <taxon>unclassified sequences</taxon>
        <taxon>metagenomes</taxon>
        <taxon>ecological metagenomes</taxon>
    </lineage>
</organism>
<feature type="transmembrane region" description="Helical" evidence="8">
    <location>
        <begin position="337"/>
        <end position="355"/>
    </location>
</feature>
<sequence>MSKLNSKNLDDSKFTTKKIIIILTLTAFASFIVRLFYFPFDLPLTNDAAGYFWYANDMAILGNFPSDFANIAGQEFPNNGWPAFLSVFFSSMNSNEFLDFVNAQRFIGVTISTLTIIPLYLLISKFLKKHLAILASAVFAFSPRLIENSLLGTTEAPFLLLIITSLCLFLSDKYKLILISFALAALATLVRYEGLLIIIPFTVMFFFRFRKNNKVIGKYLIALSIFILILLPMGYVRTETTGQDGLISHIASGPQYYNLVASDSPEENILLNFLIKGFTFLMQYSVILIIPMFIIFLPFGIFKFFKNRNENKWTIIIFSLILLIPAFYAYSRGFQEMKYLFILYPFLCICIGYTFGEIEKKINKQNLFFIVSLIGIVSSSFFFTNLMILDFEHQKELYDITDELNGKISTVNRDLGWVSYFVWVNDGLNKNFPILSKDLAKSTSTDMIIIGKGTLHDFNNFEEYLLYGKTQGMEYLVLDGHNLHNQMLIHVFENEEEYPFLKKIFEKEIKPTFLKEFKNFIFGSIEYDYPFHVKAFKIDYNEFENIRKNE</sequence>
<keyword evidence="6 8" id="KW-1133">Transmembrane helix</keyword>
<keyword evidence="7 8" id="KW-0472">Membrane</keyword>
<feature type="transmembrane region" description="Helical" evidence="8">
    <location>
        <begin position="313"/>
        <end position="331"/>
    </location>
</feature>
<feature type="transmembrane region" description="Helical" evidence="8">
    <location>
        <begin position="20"/>
        <end position="40"/>
    </location>
</feature>
<accession>A0A381WBN1</accession>
<dbReference type="InterPro" id="IPR050297">
    <property type="entry name" value="LipidA_mod_glycosyltrf_83"/>
</dbReference>
<gene>
    <name evidence="10" type="ORF">METZ01_LOCUS102793</name>
</gene>
<evidence type="ECO:0000256" key="5">
    <source>
        <dbReference type="ARBA" id="ARBA00022692"/>
    </source>
</evidence>
<protein>
    <recommendedName>
        <fullName evidence="9">Glycosyltransferase RgtA/B/C/D-like domain-containing protein</fullName>
    </recommendedName>
</protein>
<feature type="domain" description="Glycosyltransferase RgtA/B/C/D-like" evidence="9">
    <location>
        <begin position="105"/>
        <end position="232"/>
    </location>
</feature>
<evidence type="ECO:0000256" key="7">
    <source>
        <dbReference type="ARBA" id="ARBA00023136"/>
    </source>
</evidence>
<dbReference type="Pfam" id="PF13231">
    <property type="entry name" value="PMT_2"/>
    <property type="match status" value="1"/>
</dbReference>
<dbReference type="GO" id="GO:0016763">
    <property type="term" value="F:pentosyltransferase activity"/>
    <property type="evidence" value="ECO:0007669"/>
    <property type="project" value="TreeGrafter"/>
</dbReference>